<protein>
    <submittedName>
        <fullName evidence="1">Uncharacterized protein</fullName>
    </submittedName>
</protein>
<comment type="caution">
    <text evidence="1">The sequence shown here is derived from an EMBL/GenBank/DDBJ whole genome shotgun (WGS) entry which is preliminary data.</text>
</comment>
<dbReference type="AlphaFoldDB" id="L8WK69"/>
<name>L8WK69_THACA</name>
<gene>
    <name evidence="1" type="ORF">AG1IA_08829</name>
</gene>
<dbReference type="Proteomes" id="UP000011668">
    <property type="component" value="Unassembled WGS sequence"/>
</dbReference>
<evidence type="ECO:0000313" key="1">
    <source>
        <dbReference type="EMBL" id="ELU37142.1"/>
    </source>
</evidence>
<keyword evidence="2" id="KW-1185">Reference proteome</keyword>
<dbReference type="EMBL" id="AFRT01002851">
    <property type="protein sequence ID" value="ELU37142.1"/>
    <property type="molecule type" value="Genomic_DNA"/>
</dbReference>
<dbReference type="HOGENOM" id="CLU_2484873_0_0_1"/>
<proteinExistence type="predicted"/>
<reference evidence="1 2" key="1">
    <citation type="journal article" date="2013" name="Nat. Commun.">
        <title>The evolution and pathogenic mechanisms of the rice sheath blight pathogen.</title>
        <authorList>
            <person name="Zheng A."/>
            <person name="Lin R."/>
            <person name="Xu L."/>
            <person name="Qin P."/>
            <person name="Tang C."/>
            <person name="Ai P."/>
            <person name="Zhang D."/>
            <person name="Liu Y."/>
            <person name="Sun Z."/>
            <person name="Feng H."/>
            <person name="Wang Y."/>
            <person name="Chen Y."/>
            <person name="Liang X."/>
            <person name="Fu R."/>
            <person name="Li Q."/>
            <person name="Zhang J."/>
            <person name="Yu X."/>
            <person name="Xie Z."/>
            <person name="Ding L."/>
            <person name="Guan P."/>
            <person name="Tang J."/>
            <person name="Liang Y."/>
            <person name="Wang S."/>
            <person name="Deng Q."/>
            <person name="Li S."/>
            <person name="Zhu J."/>
            <person name="Wang L."/>
            <person name="Liu H."/>
            <person name="Li P."/>
        </authorList>
    </citation>
    <scope>NUCLEOTIDE SEQUENCE [LARGE SCALE GENOMIC DNA]</scope>
    <source>
        <strain evidence="2">AG-1 IA</strain>
    </source>
</reference>
<organism evidence="1 2">
    <name type="scientific">Thanatephorus cucumeris (strain AG1-IA)</name>
    <name type="common">Rice sheath blight fungus</name>
    <name type="synonym">Rhizoctonia solani</name>
    <dbReference type="NCBI Taxonomy" id="983506"/>
    <lineage>
        <taxon>Eukaryota</taxon>
        <taxon>Fungi</taxon>
        <taxon>Dikarya</taxon>
        <taxon>Basidiomycota</taxon>
        <taxon>Agaricomycotina</taxon>
        <taxon>Agaricomycetes</taxon>
        <taxon>Cantharellales</taxon>
        <taxon>Ceratobasidiaceae</taxon>
        <taxon>Rhizoctonia</taxon>
        <taxon>Rhizoctonia solani AG-1</taxon>
    </lineage>
</organism>
<sequence length="87" mass="9965">MPVHWDKLLMYREAIVCELKRGGRKDFQTSLGLCLPSTRVVQPICIDISANKYELGGQTRSNRALAIQFRRSIRSLSPREFLIPNGF</sequence>
<accession>L8WK69</accession>
<evidence type="ECO:0000313" key="2">
    <source>
        <dbReference type="Proteomes" id="UP000011668"/>
    </source>
</evidence>